<accession>A0ABX2HBC3</accession>
<evidence type="ECO:0000313" key="9">
    <source>
        <dbReference type="Proteomes" id="UP001644719"/>
    </source>
</evidence>
<dbReference type="SUPFAM" id="SSF51011">
    <property type="entry name" value="Glycosyl hydrolase domain"/>
    <property type="match status" value="1"/>
</dbReference>
<comment type="caution">
    <text evidence="8">The sequence shown here is derived from an EMBL/GenBank/DDBJ whole genome shotgun (WGS) entry which is preliminary data.</text>
</comment>
<dbReference type="InterPro" id="IPR048395">
    <property type="entry name" value="Glyco_hydro_31_C"/>
</dbReference>
<keyword evidence="9" id="KW-1185">Reference proteome</keyword>
<dbReference type="Pfam" id="PF01055">
    <property type="entry name" value="Glyco_hydro_31_2nd"/>
    <property type="match status" value="1"/>
</dbReference>
<evidence type="ECO:0000256" key="3">
    <source>
        <dbReference type="ARBA" id="ARBA00023295"/>
    </source>
</evidence>
<evidence type="ECO:0000259" key="7">
    <source>
        <dbReference type="Pfam" id="PF21365"/>
    </source>
</evidence>
<dbReference type="Gene3D" id="2.60.40.1760">
    <property type="entry name" value="glycosyl hydrolase (family 31)"/>
    <property type="match status" value="1"/>
</dbReference>
<dbReference type="InterPro" id="IPR011013">
    <property type="entry name" value="Gal_mutarotase_sf_dom"/>
</dbReference>
<proteinExistence type="inferred from homology"/>
<evidence type="ECO:0000256" key="2">
    <source>
        <dbReference type="ARBA" id="ARBA00022801"/>
    </source>
</evidence>
<dbReference type="InterPro" id="IPR000322">
    <property type="entry name" value="Glyco_hydro_31_TIM"/>
</dbReference>
<dbReference type="RefSeq" id="WP_173736502.1">
    <property type="nucleotide sequence ID" value="NZ_JAAIPU010000023.1"/>
</dbReference>
<keyword evidence="2 4" id="KW-0378">Hydrolase</keyword>
<dbReference type="Gene3D" id="3.20.20.80">
    <property type="entry name" value="Glycosidases"/>
    <property type="match status" value="1"/>
</dbReference>
<gene>
    <name evidence="8" type="primary">yicI</name>
    <name evidence="8" type="ORF">G5B17_15385</name>
</gene>
<dbReference type="SUPFAM" id="SSF51445">
    <property type="entry name" value="(Trans)glycosidases"/>
    <property type="match status" value="1"/>
</dbReference>
<dbReference type="CDD" id="cd14752">
    <property type="entry name" value="GH31_N"/>
    <property type="match status" value="1"/>
</dbReference>
<evidence type="ECO:0000259" key="5">
    <source>
        <dbReference type="Pfam" id="PF01055"/>
    </source>
</evidence>
<dbReference type="Proteomes" id="UP001644719">
    <property type="component" value="Unassembled WGS sequence"/>
</dbReference>
<name>A0ABX2HBC3_9FIRM</name>
<dbReference type="InterPro" id="IPR013780">
    <property type="entry name" value="Glyco_hydro_b"/>
</dbReference>
<dbReference type="EMBL" id="JAAITS010000049">
    <property type="protein sequence ID" value="NSG86757.1"/>
    <property type="molecule type" value="Genomic_DNA"/>
</dbReference>
<dbReference type="NCBIfam" id="NF007940">
    <property type="entry name" value="PRK10658.1"/>
    <property type="match status" value="1"/>
</dbReference>
<feature type="domain" description="Glycoside hydrolase family 31 N-terminal" evidence="6">
    <location>
        <begin position="55"/>
        <end position="221"/>
    </location>
</feature>
<feature type="domain" description="Glycoside hydrolase family 31 TIM barrel" evidence="5">
    <location>
        <begin position="263"/>
        <end position="578"/>
    </location>
</feature>
<dbReference type="Pfam" id="PF21365">
    <property type="entry name" value="Glyco_hydro_31_3rd"/>
    <property type="match status" value="1"/>
</dbReference>
<feature type="domain" description="Glycosyl hydrolase family 31 C-terminal" evidence="7">
    <location>
        <begin position="586"/>
        <end position="668"/>
    </location>
</feature>
<dbReference type="SUPFAM" id="SSF74650">
    <property type="entry name" value="Galactose mutarotase-like"/>
    <property type="match status" value="1"/>
</dbReference>
<dbReference type="CDD" id="cd06593">
    <property type="entry name" value="GH31_xylosidase_YicI"/>
    <property type="match status" value="1"/>
</dbReference>
<evidence type="ECO:0000313" key="8">
    <source>
        <dbReference type="EMBL" id="NSG86757.1"/>
    </source>
</evidence>
<dbReference type="PANTHER" id="PTHR43053">
    <property type="entry name" value="GLYCOSIDASE FAMILY 31"/>
    <property type="match status" value="1"/>
</dbReference>
<dbReference type="EC" id="3.2.1.177" evidence="8"/>
<dbReference type="InterPro" id="IPR025887">
    <property type="entry name" value="Glyco_hydro_31_N_dom"/>
</dbReference>
<dbReference type="PANTHER" id="PTHR43053:SF4">
    <property type="entry name" value="MYOGENESIS-REGULATING GLYCOSIDASE"/>
    <property type="match status" value="1"/>
</dbReference>
<evidence type="ECO:0000256" key="1">
    <source>
        <dbReference type="ARBA" id="ARBA00007806"/>
    </source>
</evidence>
<protein>
    <submittedName>
        <fullName evidence="8">Alpha-xylosidase</fullName>
        <ecNumber evidence="8">3.2.1.177</ecNumber>
    </submittedName>
</protein>
<evidence type="ECO:0000256" key="4">
    <source>
        <dbReference type="RuleBase" id="RU361185"/>
    </source>
</evidence>
<keyword evidence="3 4" id="KW-0326">Glycosidase</keyword>
<evidence type="ECO:0000259" key="6">
    <source>
        <dbReference type="Pfam" id="PF13802"/>
    </source>
</evidence>
<sequence length="675" mass="77510">MKFTNGFWLVRDEFQADYVRDIYEVEERENELLAFAPYKQIQGRGDTLNIGMMTYTFTAPAKDILGIHMVNHAGNYVKSPSFELYGDLDKSPERKCEKASGKEKWTLKSGKLSLEFETGSPEMKFYGDGRELTCIKSKTTGMMHHKQGMNYLVSGLNLGVGELVYGLGERFTPMVKNGQTVDIWNEDGGTASEISYKNIPFYYTTKGYGVFVNHPGRVSFEVGSEKVETVQFSVEDEELEYFVIYGPTPLEIIEKYTALTGRPALPPKWSFGLWLTTSFTTNYDEATVNSFIDGFEQRHIPLSVFHFDCFWMKGFEWCNFTWDKDMFPDPAGMLERFHKRGLKICVWINPYIAQKSPLFGEAMEKGYLLMKDNGRVWQWDMWQAGMGLVDFTNPDACSWYQSKLKALLDVGVDCFKTDFGERVPTNVKWFDGSDPEKMHNYYTYLYNQCVFELLKKEKGESEAVLFARSAAPGGQKFPVHWGGDSTSQYISMAETLRGGLSLMDSGFGFWSHDIGGFEDDGSADLYKRWVAFGLLSSHSRLHGSSSYRVPWNYDEEACEVLKYFTELKWKLMPYIYSLAQTAHEKGLPVMRPMHMQYPKDRNCAYLDQQYMLGDRILVAPVFSSDGKQDFYLPEGNWVHLLTKEPAQGNQWHTGTFDYFSLPLYVREGDPLLKVI</sequence>
<comment type="similarity">
    <text evidence="1 4">Belongs to the glycosyl hydrolase 31 family.</text>
</comment>
<dbReference type="InterPro" id="IPR017853">
    <property type="entry name" value="GH"/>
</dbReference>
<dbReference type="GO" id="GO:0061634">
    <property type="term" value="F:alpha-D-xyloside xylohydrolase"/>
    <property type="evidence" value="ECO:0007669"/>
    <property type="project" value="UniProtKB-EC"/>
</dbReference>
<dbReference type="Pfam" id="PF13802">
    <property type="entry name" value="Gal_mutarotas_2"/>
    <property type="match status" value="1"/>
</dbReference>
<reference evidence="8 9" key="1">
    <citation type="journal article" date="2020" name="Cell Host Microbe">
        <title>Functional and Genomic Variation between Human-Derived Isolates of Lachnospiraceae Reveals Inter- and Intra-Species Diversity.</title>
        <authorList>
            <person name="Sorbara M.T."/>
            <person name="Littmann E.R."/>
            <person name="Fontana E."/>
            <person name="Moody T.U."/>
            <person name="Kohout C.E."/>
            <person name="Gjonbalaj M."/>
            <person name="Eaton V."/>
            <person name="Seok R."/>
            <person name="Leiner I.M."/>
            <person name="Pamer E.G."/>
        </authorList>
    </citation>
    <scope>NUCLEOTIDE SEQUENCE [LARGE SCALE GENOMIC DNA]</scope>
    <source>
        <strain evidence="8 9">MSK.17.74</strain>
    </source>
</reference>
<dbReference type="Gene3D" id="2.60.40.1180">
    <property type="entry name" value="Golgi alpha-mannosidase II"/>
    <property type="match status" value="1"/>
</dbReference>
<dbReference type="InterPro" id="IPR050985">
    <property type="entry name" value="Alpha-glycosidase_related"/>
</dbReference>
<organism evidence="8 9">
    <name type="scientific">Blautia faecis</name>
    <dbReference type="NCBI Taxonomy" id="871665"/>
    <lineage>
        <taxon>Bacteria</taxon>
        <taxon>Bacillati</taxon>
        <taxon>Bacillota</taxon>
        <taxon>Clostridia</taxon>
        <taxon>Lachnospirales</taxon>
        <taxon>Lachnospiraceae</taxon>
        <taxon>Blautia</taxon>
    </lineage>
</organism>